<gene>
    <name evidence="2" type="ORF">A2924_04385</name>
</gene>
<name>A0A1F5X524_9BACT</name>
<keyword evidence="1" id="KW-1133">Transmembrane helix</keyword>
<keyword evidence="1" id="KW-0472">Membrane</keyword>
<organism evidence="2 3">
    <name type="scientific">Candidatus Giovannonibacteria bacterium RIFCSPLOWO2_01_FULL_44_16</name>
    <dbReference type="NCBI Taxonomy" id="1798348"/>
    <lineage>
        <taxon>Bacteria</taxon>
        <taxon>Candidatus Giovannoniibacteriota</taxon>
    </lineage>
</organism>
<dbReference type="EMBL" id="MFIA01000009">
    <property type="protein sequence ID" value="OGF82960.1"/>
    <property type="molecule type" value="Genomic_DNA"/>
</dbReference>
<keyword evidence="1" id="KW-0812">Transmembrane</keyword>
<feature type="transmembrane region" description="Helical" evidence="1">
    <location>
        <begin position="20"/>
        <end position="41"/>
    </location>
</feature>
<evidence type="ECO:0000256" key="1">
    <source>
        <dbReference type="SAM" id="Phobius"/>
    </source>
</evidence>
<dbReference type="AlphaFoldDB" id="A0A1F5X524"/>
<comment type="caution">
    <text evidence="2">The sequence shown here is derived from an EMBL/GenBank/DDBJ whole genome shotgun (WGS) entry which is preliminary data.</text>
</comment>
<protein>
    <submittedName>
        <fullName evidence="2">Uncharacterized protein</fullName>
    </submittedName>
</protein>
<sequence length="65" mass="7538">MNFGRRREENMSEREITTLLIFGVAFGVMIIFGLAVQYSLYRSAKSREPQKFPTFWSFVKVDAGL</sequence>
<proteinExistence type="predicted"/>
<evidence type="ECO:0000313" key="3">
    <source>
        <dbReference type="Proteomes" id="UP000178046"/>
    </source>
</evidence>
<dbReference type="Proteomes" id="UP000178046">
    <property type="component" value="Unassembled WGS sequence"/>
</dbReference>
<evidence type="ECO:0000313" key="2">
    <source>
        <dbReference type="EMBL" id="OGF82960.1"/>
    </source>
</evidence>
<reference evidence="2 3" key="1">
    <citation type="journal article" date="2016" name="Nat. Commun.">
        <title>Thousands of microbial genomes shed light on interconnected biogeochemical processes in an aquifer system.</title>
        <authorList>
            <person name="Anantharaman K."/>
            <person name="Brown C.T."/>
            <person name="Hug L.A."/>
            <person name="Sharon I."/>
            <person name="Castelle C.J."/>
            <person name="Probst A.J."/>
            <person name="Thomas B.C."/>
            <person name="Singh A."/>
            <person name="Wilkins M.J."/>
            <person name="Karaoz U."/>
            <person name="Brodie E.L."/>
            <person name="Williams K.H."/>
            <person name="Hubbard S.S."/>
            <person name="Banfield J.F."/>
        </authorList>
    </citation>
    <scope>NUCLEOTIDE SEQUENCE [LARGE SCALE GENOMIC DNA]</scope>
</reference>
<accession>A0A1F5X524</accession>